<keyword evidence="2" id="KW-0812">Transmembrane</keyword>
<protein>
    <submittedName>
        <fullName evidence="3">Uncharacterized protein</fullName>
    </submittedName>
</protein>
<dbReference type="AlphaFoldDB" id="A0A1T4YIF7"/>
<feature type="compositionally biased region" description="Low complexity" evidence="1">
    <location>
        <begin position="44"/>
        <end position="64"/>
    </location>
</feature>
<dbReference type="Proteomes" id="UP000189735">
    <property type="component" value="Unassembled WGS sequence"/>
</dbReference>
<sequence>MTLSPDEQPLTRRQLRELERTMPKKDRQDAAKVQEEAARRAAEADAASQPAPEQAPEIPSEQPATSEAEASQASDATEVVEDAVVVEEPTQAIPTFEREAPQQMPSPVGARGASDPISSFAPEASEPKPIVEELVIDDVPIDDDPDDGDSVTEITVESLSSGPILAPIFQPPAVVPDVEAPAKVDDSDASFDDLISSRTVGSTNSSQTSALVLPAVPSSMDMGTALDETGEVIITGSIDLPSSMGASGAPAAGIESKDLDALLEIGETEQSGDDVAPVSASRAVSTGASNNALVTPPKRGRANVPVVLAITAGVLAIGVVGLLLAAFVFRIF</sequence>
<evidence type="ECO:0000256" key="2">
    <source>
        <dbReference type="SAM" id="Phobius"/>
    </source>
</evidence>
<dbReference type="RefSeq" id="WP_139368795.1">
    <property type="nucleotide sequence ID" value="NZ_FUYG01000010.1"/>
</dbReference>
<accession>A0A1T4YIF7</accession>
<gene>
    <name evidence="3" type="ORF">SAMN06295879_3277</name>
</gene>
<evidence type="ECO:0000313" key="3">
    <source>
        <dbReference type="EMBL" id="SKB01564.1"/>
    </source>
</evidence>
<keyword evidence="2" id="KW-1133">Transmembrane helix</keyword>
<feature type="compositionally biased region" description="Basic and acidic residues" evidence="1">
    <location>
        <begin position="14"/>
        <end position="43"/>
    </location>
</feature>
<dbReference type="EMBL" id="FUYG01000010">
    <property type="protein sequence ID" value="SKB01564.1"/>
    <property type="molecule type" value="Genomic_DNA"/>
</dbReference>
<feature type="transmembrane region" description="Helical" evidence="2">
    <location>
        <begin position="306"/>
        <end position="329"/>
    </location>
</feature>
<name>A0A1T4YIF7_9MICO</name>
<keyword evidence="2" id="KW-0472">Membrane</keyword>
<reference evidence="4" key="1">
    <citation type="submission" date="2017-02" db="EMBL/GenBank/DDBJ databases">
        <authorList>
            <person name="Varghese N."/>
            <person name="Submissions S."/>
        </authorList>
    </citation>
    <scope>NUCLEOTIDE SEQUENCE [LARGE SCALE GENOMIC DNA]</scope>
    <source>
        <strain evidence="4">VKM Ac-2052</strain>
    </source>
</reference>
<evidence type="ECO:0000313" key="4">
    <source>
        <dbReference type="Proteomes" id="UP000189735"/>
    </source>
</evidence>
<evidence type="ECO:0000256" key="1">
    <source>
        <dbReference type="SAM" id="MobiDB-lite"/>
    </source>
</evidence>
<organism evidence="3 4">
    <name type="scientific">Agreia bicolorata</name>
    <dbReference type="NCBI Taxonomy" id="110935"/>
    <lineage>
        <taxon>Bacteria</taxon>
        <taxon>Bacillati</taxon>
        <taxon>Actinomycetota</taxon>
        <taxon>Actinomycetes</taxon>
        <taxon>Micrococcales</taxon>
        <taxon>Microbacteriaceae</taxon>
        <taxon>Agreia</taxon>
    </lineage>
</organism>
<proteinExistence type="predicted"/>
<feature type="region of interest" description="Disordered" evidence="1">
    <location>
        <begin position="1"/>
        <end position="128"/>
    </location>
</feature>